<proteinExistence type="inferred from homology"/>
<dbReference type="InterPro" id="IPR036976">
    <property type="entry name" value="RimM_N_sf"/>
</dbReference>
<dbReference type="SUPFAM" id="SSF50346">
    <property type="entry name" value="PRC-barrel domain"/>
    <property type="match status" value="1"/>
</dbReference>
<dbReference type="InterPro" id="IPR002676">
    <property type="entry name" value="RimM_N"/>
</dbReference>
<protein>
    <submittedName>
        <fullName evidence="7">16S rRNA processing protein RimM</fullName>
    </submittedName>
</protein>
<dbReference type="PANTHER" id="PTHR33692:SF1">
    <property type="entry name" value="RIBOSOME MATURATION FACTOR RIMM"/>
    <property type="match status" value="1"/>
</dbReference>
<dbReference type="Gene3D" id="2.40.30.60">
    <property type="entry name" value="RimM"/>
    <property type="match status" value="1"/>
</dbReference>
<evidence type="ECO:0000256" key="4">
    <source>
        <dbReference type="ARBA" id="ARBA00023186"/>
    </source>
</evidence>
<dbReference type="InterPro" id="IPR011033">
    <property type="entry name" value="PRC_barrel-like_sf"/>
</dbReference>
<dbReference type="EMBL" id="UOEC01000205">
    <property type="protein sequence ID" value="VAW02984.1"/>
    <property type="molecule type" value="Genomic_DNA"/>
</dbReference>
<evidence type="ECO:0000313" key="7">
    <source>
        <dbReference type="EMBL" id="VAW02984.1"/>
    </source>
</evidence>
<feature type="domain" description="RimM N-terminal" evidence="5">
    <location>
        <begin position="11"/>
        <end position="89"/>
    </location>
</feature>
<keyword evidence="3" id="KW-0698">rRNA processing</keyword>
<dbReference type="Gene3D" id="2.30.30.240">
    <property type="entry name" value="PRC-barrel domain"/>
    <property type="match status" value="1"/>
</dbReference>
<keyword evidence="2" id="KW-0690">Ribosome biogenesis</keyword>
<dbReference type="NCBIfam" id="TIGR02273">
    <property type="entry name" value="16S_RimM"/>
    <property type="match status" value="1"/>
</dbReference>
<dbReference type="GO" id="GO:0006364">
    <property type="term" value="P:rRNA processing"/>
    <property type="evidence" value="ECO:0007669"/>
    <property type="project" value="UniProtKB-KW"/>
</dbReference>
<keyword evidence="4" id="KW-0143">Chaperone</keyword>
<dbReference type="AlphaFoldDB" id="A0A3B0T2E6"/>
<organism evidence="7">
    <name type="scientific">hydrothermal vent metagenome</name>
    <dbReference type="NCBI Taxonomy" id="652676"/>
    <lineage>
        <taxon>unclassified sequences</taxon>
        <taxon>metagenomes</taxon>
        <taxon>ecological metagenomes</taxon>
    </lineage>
</organism>
<reference evidence="7" key="1">
    <citation type="submission" date="2018-06" db="EMBL/GenBank/DDBJ databases">
        <authorList>
            <person name="Zhirakovskaya E."/>
        </authorList>
    </citation>
    <scope>NUCLEOTIDE SEQUENCE</scope>
</reference>
<dbReference type="InterPro" id="IPR056792">
    <property type="entry name" value="PRC_RimM"/>
</dbReference>
<dbReference type="PANTHER" id="PTHR33692">
    <property type="entry name" value="RIBOSOME MATURATION FACTOR RIMM"/>
    <property type="match status" value="1"/>
</dbReference>
<dbReference type="InterPro" id="IPR009000">
    <property type="entry name" value="Transl_B-barrel_sf"/>
</dbReference>
<dbReference type="Pfam" id="PF01782">
    <property type="entry name" value="RimM"/>
    <property type="match status" value="1"/>
</dbReference>
<evidence type="ECO:0000256" key="1">
    <source>
        <dbReference type="ARBA" id="ARBA00022490"/>
    </source>
</evidence>
<sequence>MNKQSERLVVLGIITGVHGVGGMVKVKSFTQDPYGIGEYGPLLLGDTDRLLEIVHMQPHKDVFLVQFEGVVGRDAAEALKGLELRIEREKLPDPEDDEFYFADLVGLVVKRDDDQVIGKIVDVVNFGAGDLLEIAFDGRKKTELLAFNEATVPVVDMASGFVVVDPPNWLLPDVEGEE</sequence>
<feature type="domain" description="Ribosome maturation factor RimM PRC barrel" evidence="6">
    <location>
        <begin position="102"/>
        <end position="168"/>
    </location>
</feature>
<evidence type="ECO:0000259" key="6">
    <source>
        <dbReference type="Pfam" id="PF24986"/>
    </source>
</evidence>
<dbReference type="InterPro" id="IPR011961">
    <property type="entry name" value="RimM"/>
</dbReference>
<dbReference type="GO" id="GO:0005840">
    <property type="term" value="C:ribosome"/>
    <property type="evidence" value="ECO:0007669"/>
    <property type="project" value="InterPro"/>
</dbReference>
<dbReference type="GO" id="GO:0043022">
    <property type="term" value="F:ribosome binding"/>
    <property type="evidence" value="ECO:0007669"/>
    <property type="project" value="InterPro"/>
</dbReference>
<dbReference type="Pfam" id="PF24986">
    <property type="entry name" value="PRC_RimM"/>
    <property type="match status" value="1"/>
</dbReference>
<evidence type="ECO:0000259" key="5">
    <source>
        <dbReference type="Pfam" id="PF01782"/>
    </source>
</evidence>
<evidence type="ECO:0000256" key="3">
    <source>
        <dbReference type="ARBA" id="ARBA00022552"/>
    </source>
</evidence>
<evidence type="ECO:0000256" key="2">
    <source>
        <dbReference type="ARBA" id="ARBA00022517"/>
    </source>
</evidence>
<name>A0A3B0T2E6_9ZZZZ</name>
<gene>
    <name evidence="7" type="ORF">MNBD_ALPHA08-1542</name>
</gene>
<dbReference type="HAMAP" id="MF_00014">
    <property type="entry name" value="Ribosome_mat_RimM"/>
    <property type="match status" value="1"/>
</dbReference>
<keyword evidence="1" id="KW-0963">Cytoplasm</keyword>
<dbReference type="SUPFAM" id="SSF50447">
    <property type="entry name" value="Translation proteins"/>
    <property type="match status" value="1"/>
</dbReference>
<accession>A0A3B0T2E6</accession>